<keyword evidence="5 8" id="KW-0547">Nucleotide-binding</keyword>
<feature type="binding site" evidence="8">
    <location>
        <position position="188"/>
    </location>
    <ligand>
        <name>ATP</name>
        <dbReference type="ChEBI" id="CHEBI:30616"/>
    </ligand>
</feature>
<evidence type="ECO:0000313" key="9">
    <source>
        <dbReference type="EMBL" id="CAE6711546.1"/>
    </source>
</evidence>
<feature type="binding site" evidence="8">
    <location>
        <position position="97"/>
    </location>
    <ligand>
        <name>ATP</name>
        <dbReference type="ChEBI" id="CHEBI:30616"/>
    </ligand>
</feature>
<feature type="binding site" evidence="8">
    <location>
        <position position="258"/>
    </location>
    <ligand>
        <name>Mg(2+)</name>
        <dbReference type="ChEBI" id="CHEBI:18420"/>
    </ligand>
</feature>
<comment type="cofactor">
    <cofactor evidence="8">
        <name>Mg(2+)</name>
        <dbReference type="ChEBI" id="CHEBI:18420"/>
    </cofactor>
    <cofactor evidence="8">
        <name>Mn(2+)</name>
        <dbReference type="ChEBI" id="CHEBI:29035"/>
    </cofactor>
</comment>
<feature type="binding site" evidence="8">
    <location>
        <position position="95"/>
    </location>
    <ligand>
        <name>ATP</name>
        <dbReference type="ChEBI" id="CHEBI:30616"/>
    </ligand>
</feature>
<accession>A0ABM8QRM8</accession>
<dbReference type="NCBIfam" id="NF000658">
    <property type="entry name" value="PRK00029.1"/>
    <property type="match status" value="1"/>
</dbReference>
<dbReference type="EC" id="2.7.7.108" evidence="8"/>
<keyword evidence="6 8" id="KW-0067">ATP-binding</keyword>
<comment type="similarity">
    <text evidence="1 8">Belongs to the SELO family.</text>
</comment>
<evidence type="ECO:0000256" key="2">
    <source>
        <dbReference type="ARBA" id="ARBA00022679"/>
    </source>
</evidence>
<keyword evidence="2 8" id="KW-0808">Transferase</keyword>
<dbReference type="EC" id="2.7.7.-" evidence="8"/>
<dbReference type="Proteomes" id="UP000675880">
    <property type="component" value="Unassembled WGS sequence"/>
</dbReference>
<keyword evidence="7 8" id="KW-0460">Magnesium</keyword>
<keyword evidence="3 8" id="KW-0548">Nucleotidyltransferase</keyword>
<evidence type="ECO:0000256" key="8">
    <source>
        <dbReference type="HAMAP-Rule" id="MF_00692"/>
    </source>
</evidence>
<organism evidence="9 10">
    <name type="scientific">Nitrospira defluvii</name>
    <dbReference type="NCBI Taxonomy" id="330214"/>
    <lineage>
        <taxon>Bacteria</taxon>
        <taxon>Pseudomonadati</taxon>
        <taxon>Nitrospirota</taxon>
        <taxon>Nitrospiria</taxon>
        <taxon>Nitrospirales</taxon>
        <taxon>Nitrospiraceae</taxon>
        <taxon>Nitrospira</taxon>
    </lineage>
</organism>
<feature type="binding site" evidence="8">
    <location>
        <position position="118"/>
    </location>
    <ligand>
        <name>ATP</name>
        <dbReference type="ChEBI" id="CHEBI:30616"/>
    </ligand>
</feature>
<sequence>MVMTRHTLETLRFDNRYARLPEAFYAKVNPTPFSSAPFLISANRSATELLDLDPREAMRPEFAGVFGGSLLVPGMEPLAMLYSGHQFGVYVPQLGDGRAILLGEIVNGRGERWDLHLKGAGMTPFSRDGDGRSVLRSAIREYLCCEAMHGLGIPTTRALCLVGSDDKVYREQVETGATIVRMAPSHVRFGSFEIFYYRKQHEHLQRLADYVIESHFPHLVPVADKYLRFFAEVVERTARLIAHWQAVGWSHGVLNTDNMSILGLTLDYGPYGFMDDYDPGFICNHSDYNGRYAFNQQPYIGLWNLSCLAQTLLPFVPKEDLKAVLDGYQGMIEGAYQAHMSNKLGLVEKREADTVLSDELKSLMAGSRVDYTIFWRELGTFSSDPAAKNERLREHFLNPEQFDAWAGRYRERLRAEQSRDEERRVRMDRVNPKYVLRNYLAQGAIEKAQQKDYTEIDRLLDLLRDPYADHPSMNSYAAAPPNWGKHLSVSCSS</sequence>
<comment type="caution">
    <text evidence="9">The sequence shown here is derived from an EMBL/GenBank/DDBJ whole genome shotgun (WGS) entry which is preliminary data.</text>
</comment>
<comment type="catalytic activity">
    <reaction evidence="8">
        <text>L-threonyl-[protein] + ATP = 3-O-(5'-adenylyl)-L-threonyl-[protein] + diphosphate</text>
        <dbReference type="Rhea" id="RHEA:54292"/>
        <dbReference type="Rhea" id="RHEA-COMP:11060"/>
        <dbReference type="Rhea" id="RHEA-COMP:13847"/>
        <dbReference type="ChEBI" id="CHEBI:30013"/>
        <dbReference type="ChEBI" id="CHEBI:30616"/>
        <dbReference type="ChEBI" id="CHEBI:33019"/>
        <dbReference type="ChEBI" id="CHEBI:138113"/>
        <dbReference type="EC" id="2.7.7.108"/>
    </reaction>
</comment>
<keyword evidence="10" id="KW-1185">Reference proteome</keyword>
<evidence type="ECO:0000313" key="10">
    <source>
        <dbReference type="Proteomes" id="UP000675880"/>
    </source>
</evidence>
<dbReference type="PANTHER" id="PTHR32057:SF14">
    <property type="entry name" value="PROTEIN ADENYLYLTRANSFERASE SELO, MITOCHONDRIAL"/>
    <property type="match status" value="1"/>
</dbReference>
<comment type="catalytic activity">
    <reaction evidence="8">
        <text>L-seryl-[protein] + ATP = 3-O-(5'-adenylyl)-L-seryl-[protein] + diphosphate</text>
        <dbReference type="Rhea" id="RHEA:58120"/>
        <dbReference type="Rhea" id="RHEA-COMP:9863"/>
        <dbReference type="Rhea" id="RHEA-COMP:15073"/>
        <dbReference type="ChEBI" id="CHEBI:29999"/>
        <dbReference type="ChEBI" id="CHEBI:30616"/>
        <dbReference type="ChEBI" id="CHEBI:33019"/>
        <dbReference type="ChEBI" id="CHEBI:142516"/>
        <dbReference type="EC" id="2.7.7.108"/>
    </reaction>
</comment>
<feature type="active site" description="Proton acceptor" evidence="8">
    <location>
        <position position="257"/>
    </location>
</feature>
<dbReference type="GO" id="GO:0016779">
    <property type="term" value="F:nucleotidyltransferase activity"/>
    <property type="evidence" value="ECO:0007669"/>
    <property type="project" value="UniProtKB-KW"/>
</dbReference>
<feature type="binding site" evidence="8">
    <location>
        <position position="131"/>
    </location>
    <ligand>
        <name>ATP</name>
        <dbReference type="ChEBI" id="CHEBI:30616"/>
    </ligand>
</feature>
<comment type="catalytic activity">
    <reaction evidence="8">
        <text>L-tyrosyl-[protein] + UTP = O-(5'-uridylyl)-L-tyrosyl-[protein] + diphosphate</text>
        <dbReference type="Rhea" id="RHEA:83887"/>
        <dbReference type="Rhea" id="RHEA-COMP:10136"/>
        <dbReference type="Rhea" id="RHEA-COMP:20238"/>
        <dbReference type="ChEBI" id="CHEBI:33019"/>
        <dbReference type="ChEBI" id="CHEBI:46398"/>
        <dbReference type="ChEBI" id="CHEBI:46858"/>
        <dbReference type="ChEBI" id="CHEBI:90602"/>
    </reaction>
</comment>
<dbReference type="Pfam" id="PF02696">
    <property type="entry name" value="SelO"/>
    <property type="match status" value="1"/>
</dbReference>
<feature type="binding site" evidence="8">
    <location>
        <position position="267"/>
    </location>
    <ligand>
        <name>Mg(2+)</name>
        <dbReference type="ChEBI" id="CHEBI:18420"/>
    </ligand>
</feature>
<proteinExistence type="inferred from homology"/>
<keyword evidence="4 8" id="KW-0479">Metal-binding</keyword>
<dbReference type="EMBL" id="CAJNBJ010000001">
    <property type="protein sequence ID" value="CAE6711546.1"/>
    <property type="molecule type" value="Genomic_DNA"/>
</dbReference>
<protein>
    <recommendedName>
        <fullName evidence="8">Protein nucleotidyltransferase YdiU</fullName>
        <ecNumber evidence="8">2.7.7.-</ecNumber>
    </recommendedName>
    <alternativeName>
        <fullName evidence="8">Protein adenylyltransferase YdiU</fullName>
        <ecNumber evidence="8">2.7.7.108</ecNumber>
    </alternativeName>
    <alternativeName>
        <fullName evidence="8">Protein uridylyltransferase YdiU</fullName>
        <ecNumber evidence="8">2.7.7.-</ecNumber>
    </alternativeName>
</protein>
<comment type="catalytic activity">
    <reaction evidence="8">
        <text>L-histidyl-[protein] + UTP = N(tele)-(5'-uridylyl)-L-histidyl-[protein] + diphosphate</text>
        <dbReference type="Rhea" id="RHEA:83891"/>
        <dbReference type="Rhea" id="RHEA-COMP:9745"/>
        <dbReference type="Rhea" id="RHEA-COMP:20239"/>
        <dbReference type="ChEBI" id="CHEBI:29979"/>
        <dbReference type="ChEBI" id="CHEBI:33019"/>
        <dbReference type="ChEBI" id="CHEBI:46398"/>
        <dbReference type="ChEBI" id="CHEBI:233474"/>
    </reaction>
</comment>
<evidence type="ECO:0000256" key="7">
    <source>
        <dbReference type="ARBA" id="ARBA00022842"/>
    </source>
</evidence>
<evidence type="ECO:0000256" key="3">
    <source>
        <dbReference type="ARBA" id="ARBA00022695"/>
    </source>
</evidence>
<evidence type="ECO:0000256" key="5">
    <source>
        <dbReference type="ARBA" id="ARBA00022741"/>
    </source>
</evidence>
<feature type="binding site" evidence="8">
    <location>
        <position position="130"/>
    </location>
    <ligand>
        <name>ATP</name>
        <dbReference type="ChEBI" id="CHEBI:30616"/>
    </ligand>
</feature>
<reference evidence="9 10" key="1">
    <citation type="submission" date="2021-02" db="EMBL/GenBank/DDBJ databases">
        <authorList>
            <person name="Han P."/>
        </authorList>
    </citation>
    <scope>NUCLEOTIDE SEQUENCE [LARGE SCALE GENOMIC DNA]</scope>
    <source>
        <strain evidence="9">Candidatus Nitrospira sp. ZN2</strain>
    </source>
</reference>
<feature type="binding site" evidence="8">
    <location>
        <position position="181"/>
    </location>
    <ligand>
        <name>ATP</name>
        <dbReference type="ChEBI" id="CHEBI:30616"/>
    </ligand>
</feature>
<feature type="binding site" evidence="8">
    <location>
        <position position="98"/>
    </location>
    <ligand>
        <name>ATP</name>
        <dbReference type="ChEBI" id="CHEBI:30616"/>
    </ligand>
</feature>
<keyword evidence="8" id="KW-0464">Manganese</keyword>
<comment type="function">
    <text evidence="8">Nucleotidyltransferase involved in the post-translational modification of proteins. It can catalyze the addition of adenosine monophosphate (AMP) or uridine monophosphate (UMP) to a protein, resulting in modifications known as AMPylation and UMPylation.</text>
</comment>
<dbReference type="InterPro" id="IPR003846">
    <property type="entry name" value="SelO"/>
</dbReference>
<gene>
    <name evidence="8 9" type="primary">selO</name>
    <name evidence="8" type="synonym">ydiU</name>
    <name evidence="9" type="ORF">NSPZN2_11241</name>
</gene>
<dbReference type="HAMAP" id="MF_00692">
    <property type="entry name" value="SelO"/>
    <property type="match status" value="1"/>
</dbReference>
<comment type="catalytic activity">
    <reaction evidence="8">
        <text>L-tyrosyl-[protein] + ATP = O-(5'-adenylyl)-L-tyrosyl-[protein] + diphosphate</text>
        <dbReference type="Rhea" id="RHEA:54288"/>
        <dbReference type="Rhea" id="RHEA-COMP:10136"/>
        <dbReference type="Rhea" id="RHEA-COMP:13846"/>
        <dbReference type="ChEBI" id="CHEBI:30616"/>
        <dbReference type="ChEBI" id="CHEBI:33019"/>
        <dbReference type="ChEBI" id="CHEBI:46858"/>
        <dbReference type="ChEBI" id="CHEBI:83624"/>
        <dbReference type="EC" id="2.7.7.108"/>
    </reaction>
</comment>
<evidence type="ECO:0000256" key="1">
    <source>
        <dbReference type="ARBA" id="ARBA00009747"/>
    </source>
</evidence>
<evidence type="ECO:0000256" key="6">
    <source>
        <dbReference type="ARBA" id="ARBA00022840"/>
    </source>
</evidence>
<feature type="binding site" evidence="8">
    <location>
        <position position="267"/>
    </location>
    <ligand>
        <name>ATP</name>
        <dbReference type="ChEBI" id="CHEBI:30616"/>
    </ligand>
</feature>
<dbReference type="PANTHER" id="PTHR32057">
    <property type="entry name" value="PROTEIN ADENYLYLTRANSFERASE SELO, MITOCHONDRIAL"/>
    <property type="match status" value="1"/>
</dbReference>
<name>A0ABM8QRM8_9BACT</name>
<evidence type="ECO:0000256" key="4">
    <source>
        <dbReference type="ARBA" id="ARBA00022723"/>
    </source>
</evidence>
<comment type="catalytic activity">
    <reaction evidence="8">
        <text>L-seryl-[protein] + UTP = O-(5'-uridylyl)-L-seryl-[protein] + diphosphate</text>
        <dbReference type="Rhea" id="RHEA:64604"/>
        <dbReference type="Rhea" id="RHEA-COMP:9863"/>
        <dbReference type="Rhea" id="RHEA-COMP:16635"/>
        <dbReference type="ChEBI" id="CHEBI:29999"/>
        <dbReference type="ChEBI" id="CHEBI:33019"/>
        <dbReference type="ChEBI" id="CHEBI:46398"/>
        <dbReference type="ChEBI" id="CHEBI:156051"/>
    </reaction>
</comment>